<evidence type="ECO:0000313" key="4">
    <source>
        <dbReference type="Proteomes" id="UP000246004"/>
    </source>
</evidence>
<dbReference type="InterPro" id="IPR019271">
    <property type="entry name" value="DUF2284_metal-binding"/>
</dbReference>
<protein>
    <recommendedName>
        <fullName evidence="5">Metal-binding protein</fullName>
    </recommendedName>
</protein>
<evidence type="ECO:0000313" key="3">
    <source>
        <dbReference type="Proteomes" id="UP000217528"/>
    </source>
</evidence>
<gene>
    <name evidence="1" type="ORF">ASJ82_06140</name>
    <name evidence="2" type="ORF">MSCUN_16020</name>
</gene>
<evidence type="ECO:0008006" key="5">
    <source>
        <dbReference type="Google" id="ProtNLM"/>
    </source>
</evidence>
<dbReference type="AlphaFoldDB" id="A0A2A2HBC4"/>
<organism evidence="1 3">
    <name type="scientific">Methanosphaera cuniculi</name>
    <dbReference type="NCBI Taxonomy" id="1077256"/>
    <lineage>
        <taxon>Archaea</taxon>
        <taxon>Methanobacteriati</taxon>
        <taxon>Methanobacteriota</taxon>
        <taxon>Methanomada group</taxon>
        <taxon>Methanobacteria</taxon>
        <taxon>Methanobacteriales</taxon>
        <taxon>Methanobacteriaceae</taxon>
        <taxon>Methanosphaera</taxon>
    </lineage>
</organism>
<proteinExistence type="predicted"/>
<keyword evidence="3" id="KW-1185">Reference proteome</keyword>
<comment type="caution">
    <text evidence="1">The sequence shown here is derived from an EMBL/GenBank/DDBJ whole genome shotgun (WGS) entry which is preliminary data.</text>
</comment>
<evidence type="ECO:0000313" key="1">
    <source>
        <dbReference type="EMBL" id="PAV06729.1"/>
    </source>
</evidence>
<dbReference type="Proteomes" id="UP000217528">
    <property type="component" value="Unassembled WGS sequence"/>
</dbReference>
<accession>A0A2A2HBC4</accession>
<dbReference type="RefSeq" id="WP_170104132.1">
    <property type="nucleotide sequence ID" value="NZ_LMVN01000026.1"/>
</dbReference>
<sequence>MKPYTLTTLRKTLSTDEFYDKYNNYEKTQGFCRECFNYNQNYSCSPLDINIQEYITSFDNVDIIITKLDFTKDVYNKKYSQDELNSIINDTFMKEKSNIKQKLLDEEKNYLRSESITGPCTYCKEDFKNEFKTQVDCKNKFDKCLHPEHRRYSLSALGFDSELILDDLFDIELILIKPGTLPRYMNNVSAILYD</sequence>
<evidence type="ECO:0000313" key="2">
    <source>
        <dbReference type="EMBL" id="PWL07520.1"/>
    </source>
</evidence>
<reference evidence="2 4" key="1">
    <citation type="submission" date="2016-04" db="EMBL/GenBank/DDBJ databases">
        <title>Genome sequence of Methanosphaera cuniculi DSM 4103.</title>
        <authorList>
            <person name="Poehlein A."/>
            <person name="Seedorf H."/>
            <person name="Daniel R."/>
        </authorList>
    </citation>
    <scope>NUCLEOTIDE SEQUENCE [LARGE SCALE GENOMIC DNA]</scope>
    <source>
        <strain evidence="2 4">DSM 4103</strain>
    </source>
</reference>
<dbReference type="Pfam" id="PF10050">
    <property type="entry name" value="DUF2284"/>
    <property type="match status" value="1"/>
</dbReference>
<dbReference type="OrthoDB" id="73362at2157"/>
<name>A0A2A2HBC4_9EURY</name>
<reference evidence="1 3" key="2">
    <citation type="journal article" date="2017" name="BMC Genomics">
        <title>Genomic analysis of methanogenic archaea reveals a shift towards energy conservation.</title>
        <authorList>
            <person name="Gilmore S.P."/>
            <person name="Henske J.K."/>
            <person name="Sexton J.A."/>
            <person name="Solomon K.V."/>
            <person name="Seppala S."/>
            <person name="Yoo J.I."/>
            <person name="Huyett L.M."/>
            <person name="Pressman A."/>
            <person name="Cogan J.Z."/>
            <person name="Kivenson V."/>
            <person name="Peng X."/>
            <person name="Tan Y."/>
            <person name="Valentine D.L."/>
            <person name="O'Malley M.A."/>
        </authorList>
    </citation>
    <scope>NUCLEOTIDE SEQUENCE [LARGE SCALE GENOMIC DNA]</scope>
    <source>
        <strain evidence="1 3">1R-7</strain>
    </source>
</reference>
<dbReference type="Proteomes" id="UP000246004">
    <property type="component" value="Unassembled WGS sequence"/>
</dbReference>
<dbReference type="EMBL" id="LMVN01000026">
    <property type="protein sequence ID" value="PAV06729.1"/>
    <property type="molecule type" value="Genomic_DNA"/>
</dbReference>
<dbReference type="EMBL" id="LWMS01000048">
    <property type="protein sequence ID" value="PWL07520.1"/>
    <property type="molecule type" value="Genomic_DNA"/>
</dbReference>